<dbReference type="NCBIfam" id="TIGR01978">
    <property type="entry name" value="sufC"/>
    <property type="match status" value="1"/>
</dbReference>
<dbReference type="EMBL" id="DVKI01000138">
    <property type="protein sequence ID" value="HIT17611.1"/>
    <property type="molecule type" value="Genomic_DNA"/>
</dbReference>
<reference evidence="5" key="2">
    <citation type="journal article" date="2021" name="PeerJ">
        <title>Extensive microbial diversity within the chicken gut microbiome revealed by metagenomics and culture.</title>
        <authorList>
            <person name="Gilroy R."/>
            <person name="Ravi A."/>
            <person name="Getino M."/>
            <person name="Pursley I."/>
            <person name="Horton D.L."/>
            <person name="Alikhan N.F."/>
            <person name="Baker D."/>
            <person name="Gharbi K."/>
            <person name="Hall N."/>
            <person name="Watson M."/>
            <person name="Adriaenssens E.M."/>
            <person name="Foster-Nyarko E."/>
            <person name="Jarju S."/>
            <person name="Secka A."/>
            <person name="Antonio M."/>
            <person name="Oren A."/>
            <person name="Chaudhuri R.R."/>
            <person name="La Ragione R."/>
            <person name="Hildebrand F."/>
            <person name="Pallen M.J."/>
        </authorList>
    </citation>
    <scope>NUCLEOTIDE SEQUENCE</scope>
    <source>
        <strain evidence="5">14508</strain>
    </source>
</reference>
<name>A0A9D1G8F4_9FIRM</name>
<protein>
    <submittedName>
        <fullName evidence="5">Fe-S cluster assembly ATPase SufC</fullName>
    </submittedName>
</protein>
<evidence type="ECO:0000313" key="6">
    <source>
        <dbReference type="Proteomes" id="UP000886893"/>
    </source>
</evidence>
<dbReference type="InterPro" id="IPR027417">
    <property type="entry name" value="P-loop_NTPase"/>
</dbReference>
<dbReference type="PANTHER" id="PTHR43204">
    <property type="entry name" value="ABC TRANSPORTER I FAMILY MEMBER 6, CHLOROPLASTIC"/>
    <property type="match status" value="1"/>
</dbReference>
<feature type="domain" description="ABC transporter" evidence="4">
    <location>
        <begin position="4"/>
        <end position="244"/>
    </location>
</feature>
<evidence type="ECO:0000256" key="3">
    <source>
        <dbReference type="ARBA" id="ARBA00022840"/>
    </source>
</evidence>
<dbReference type="PANTHER" id="PTHR43204:SF1">
    <property type="entry name" value="ABC TRANSPORTER I FAMILY MEMBER 6, CHLOROPLASTIC"/>
    <property type="match status" value="1"/>
</dbReference>
<comment type="caution">
    <text evidence="5">The sequence shown here is derived from an EMBL/GenBank/DDBJ whole genome shotgun (WGS) entry which is preliminary data.</text>
</comment>
<dbReference type="SUPFAM" id="SSF52540">
    <property type="entry name" value="P-loop containing nucleoside triphosphate hydrolases"/>
    <property type="match status" value="1"/>
</dbReference>
<dbReference type="Gene3D" id="3.40.50.300">
    <property type="entry name" value="P-loop containing nucleotide triphosphate hydrolases"/>
    <property type="match status" value="1"/>
</dbReference>
<dbReference type="AlphaFoldDB" id="A0A9D1G8F4"/>
<evidence type="ECO:0000256" key="1">
    <source>
        <dbReference type="ARBA" id="ARBA00006216"/>
    </source>
</evidence>
<keyword evidence="2" id="KW-0547">Nucleotide-binding</keyword>
<sequence length="273" mass="30481">MPTLEIKNLHVEVENKEILKGIDLTIHENEIHALLGPNGNGKSTLLSTIMGQPRYKVTQGSITFNQQDVLAMSVDERAKAGLFLALQYPPEIPGVINSDFLKAAMNTRLEKPISLYQFIKELENATKAVDLPLDMVHRSLNDGFSGGEKKRNEIIQMKLLKPSLAMLDEIDSGLDVDALQAVVESIKEVIQRHGSALVVSHYARFYQLIEPTHVHIIVDGTMIKSGDASIIQRIDKEGYDWIKAEYGLETKPKEERPSSIGLCGVKEKLNEKR</sequence>
<keyword evidence="3" id="KW-0067">ATP-binding</keyword>
<dbReference type="CDD" id="cd03217">
    <property type="entry name" value="ABC_FeS_Assembly"/>
    <property type="match status" value="1"/>
</dbReference>
<dbReference type="Proteomes" id="UP000886893">
    <property type="component" value="Unassembled WGS sequence"/>
</dbReference>
<dbReference type="Pfam" id="PF00005">
    <property type="entry name" value="ABC_tran"/>
    <property type="match status" value="1"/>
</dbReference>
<dbReference type="InterPro" id="IPR010230">
    <property type="entry name" value="FeS-cluster_ATPase_SufC"/>
</dbReference>
<comment type="similarity">
    <text evidence="1">Belongs to the ABC transporter superfamily. Ycf16 family.</text>
</comment>
<gene>
    <name evidence="5" type="primary">sufC</name>
    <name evidence="5" type="ORF">IAD04_04480</name>
</gene>
<proteinExistence type="inferred from homology"/>
<accession>A0A9D1G8F4</accession>
<dbReference type="GO" id="GO:0016887">
    <property type="term" value="F:ATP hydrolysis activity"/>
    <property type="evidence" value="ECO:0007669"/>
    <property type="project" value="InterPro"/>
</dbReference>
<evidence type="ECO:0000256" key="2">
    <source>
        <dbReference type="ARBA" id="ARBA00022741"/>
    </source>
</evidence>
<dbReference type="PROSITE" id="PS50893">
    <property type="entry name" value="ABC_TRANSPORTER_2"/>
    <property type="match status" value="1"/>
</dbReference>
<dbReference type="GO" id="GO:0005524">
    <property type="term" value="F:ATP binding"/>
    <property type="evidence" value="ECO:0007669"/>
    <property type="project" value="UniProtKB-KW"/>
</dbReference>
<reference evidence="5" key="1">
    <citation type="submission" date="2020-10" db="EMBL/GenBank/DDBJ databases">
        <authorList>
            <person name="Gilroy R."/>
        </authorList>
    </citation>
    <scope>NUCLEOTIDE SEQUENCE</scope>
    <source>
        <strain evidence="5">14508</strain>
    </source>
</reference>
<dbReference type="InterPro" id="IPR003439">
    <property type="entry name" value="ABC_transporter-like_ATP-bd"/>
</dbReference>
<evidence type="ECO:0000259" key="4">
    <source>
        <dbReference type="PROSITE" id="PS50893"/>
    </source>
</evidence>
<evidence type="ECO:0000313" key="5">
    <source>
        <dbReference type="EMBL" id="HIT17611.1"/>
    </source>
</evidence>
<organism evidence="5 6">
    <name type="scientific">Candidatus Caccosoma faecigallinarum</name>
    <dbReference type="NCBI Taxonomy" id="2840720"/>
    <lineage>
        <taxon>Bacteria</taxon>
        <taxon>Bacillati</taxon>
        <taxon>Bacillota</taxon>
        <taxon>Bacillota incertae sedis</taxon>
        <taxon>Candidatus Caccosoma</taxon>
    </lineage>
</organism>